<evidence type="ECO:0000313" key="2">
    <source>
        <dbReference type="EMBL" id="KAE9034799.1"/>
    </source>
</evidence>
<dbReference type="Proteomes" id="UP000435112">
    <property type="component" value="Unassembled WGS sequence"/>
</dbReference>
<name>A0A6A4G0A5_9STRA</name>
<feature type="compositionally biased region" description="Basic and acidic residues" evidence="1">
    <location>
        <begin position="31"/>
        <end position="41"/>
    </location>
</feature>
<proteinExistence type="predicted"/>
<sequence>MNWALSEDERRWLGRYDRARRDLHVAASCDGGRRDTCERSRSRGRSRSPGHVRWRLSRSRDRGRLQEGGYGAPTYPLPANVQASAPGSASRGPAVEWRAYSQSQGYREEDSRGWREYRDQPSAPKRIAALPMHPQAAGAHRAGTEFAAAPLGSERIDSSERLTPRQYRLMVQETDQARDDAMEAQNLTESACVRAAAAEAAATRSEQGRREMMERLRHLESVVCGRSRSETPSRQEQGLWPTRRQRRQRGGSDYAPAADTQPPAQESSQERRA</sequence>
<feature type="region of interest" description="Disordered" evidence="1">
    <location>
        <begin position="30"/>
        <end position="94"/>
    </location>
</feature>
<comment type="caution">
    <text evidence="3">The sequence shown here is derived from an EMBL/GenBank/DDBJ whole genome shotgun (WGS) entry which is preliminary data.</text>
</comment>
<evidence type="ECO:0000256" key="1">
    <source>
        <dbReference type="SAM" id="MobiDB-lite"/>
    </source>
</evidence>
<accession>A0A6A4G0A5</accession>
<dbReference type="OrthoDB" id="135597at2759"/>
<feature type="compositionally biased region" description="Low complexity" evidence="1">
    <location>
        <begin position="83"/>
        <end position="94"/>
    </location>
</feature>
<evidence type="ECO:0000313" key="3">
    <source>
        <dbReference type="EMBL" id="KAE9346555.1"/>
    </source>
</evidence>
<dbReference type="AlphaFoldDB" id="A0A6A4G0A5"/>
<keyword evidence="4" id="KW-1185">Reference proteome</keyword>
<dbReference type="Proteomes" id="UP000434957">
    <property type="component" value="Unassembled WGS sequence"/>
</dbReference>
<dbReference type="EMBL" id="QXFT01000346">
    <property type="protein sequence ID" value="KAE9346555.1"/>
    <property type="molecule type" value="Genomic_DNA"/>
</dbReference>
<feature type="region of interest" description="Disordered" evidence="1">
    <location>
        <begin position="220"/>
        <end position="273"/>
    </location>
</feature>
<gene>
    <name evidence="2" type="ORF">PR002_g7923</name>
    <name evidence="3" type="ORF">PR003_g7376</name>
</gene>
<protein>
    <submittedName>
        <fullName evidence="3">Uncharacterized protein</fullName>
    </submittedName>
</protein>
<evidence type="ECO:0000313" key="4">
    <source>
        <dbReference type="Proteomes" id="UP000434957"/>
    </source>
</evidence>
<dbReference type="EMBL" id="QXFU01000390">
    <property type="protein sequence ID" value="KAE9034799.1"/>
    <property type="molecule type" value="Genomic_DNA"/>
</dbReference>
<evidence type="ECO:0000313" key="5">
    <source>
        <dbReference type="Proteomes" id="UP000435112"/>
    </source>
</evidence>
<organism evidence="3 4">
    <name type="scientific">Phytophthora rubi</name>
    <dbReference type="NCBI Taxonomy" id="129364"/>
    <lineage>
        <taxon>Eukaryota</taxon>
        <taxon>Sar</taxon>
        <taxon>Stramenopiles</taxon>
        <taxon>Oomycota</taxon>
        <taxon>Peronosporomycetes</taxon>
        <taxon>Peronosporales</taxon>
        <taxon>Peronosporaceae</taxon>
        <taxon>Phytophthora</taxon>
    </lineage>
</organism>
<feature type="compositionally biased region" description="Basic residues" evidence="1">
    <location>
        <begin position="42"/>
        <end position="57"/>
    </location>
</feature>
<reference evidence="3 4" key="1">
    <citation type="submission" date="2018-08" db="EMBL/GenBank/DDBJ databases">
        <title>Genomic investigation of the strawberry pathogen Phytophthora fragariae indicates pathogenicity is determined by transcriptional variation in three key races.</title>
        <authorList>
            <person name="Adams T.M."/>
            <person name="Armitage A.D."/>
            <person name="Sobczyk M.K."/>
            <person name="Bates H.J."/>
            <person name="Dunwell J.M."/>
            <person name="Nellist C.F."/>
            <person name="Harrison R.J."/>
        </authorList>
    </citation>
    <scope>NUCLEOTIDE SEQUENCE [LARGE SCALE GENOMIC DNA]</scope>
    <source>
        <strain evidence="2 5">SCRP324</strain>
        <strain evidence="3 4">SCRP333</strain>
    </source>
</reference>